<organism evidence="1 2">
    <name type="scientific">Coniosporium uncinatum</name>
    <dbReference type="NCBI Taxonomy" id="93489"/>
    <lineage>
        <taxon>Eukaryota</taxon>
        <taxon>Fungi</taxon>
        <taxon>Dikarya</taxon>
        <taxon>Ascomycota</taxon>
        <taxon>Pezizomycotina</taxon>
        <taxon>Dothideomycetes</taxon>
        <taxon>Dothideomycetes incertae sedis</taxon>
        <taxon>Coniosporium</taxon>
    </lineage>
</organism>
<evidence type="ECO:0000313" key="1">
    <source>
        <dbReference type="EMBL" id="KAK3081756.1"/>
    </source>
</evidence>
<protein>
    <submittedName>
        <fullName evidence="1">Uncharacterized protein</fullName>
    </submittedName>
</protein>
<proteinExistence type="predicted"/>
<sequence>MDARSTPSLSGFTSFRCVEVGSTYSLPPKLPPTSQQKKEVTEKALPGDPSTIPNPVTDASSDSLKAQKPLVLKLKFSQDSRKRMPSSTDSPAPVSKLPSSNTPTSNSAKMPPCNASVSNAFKVPPSTVPTLSPKKRTIDEAHLDWDDIKKFIKRKKSEQQGHTQEKKSYKEEIIKLEDRVSQLDDANRKLDDELSRTRGRLTRANERSDELERERGHARKKLREVEEQKTRLAVLEKELE</sequence>
<reference evidence="1" key="1">
    <citation type="submission" date="2024-09" db="EMBL/GenBank/DDBJ databases">
        <title>Black Yeasts Isolated from many extreme environments.</title>
        <authorList>
            <person name="Coleine C."/>
            <person name="Stajich J.E."/>
            <person name="Selbmann L."/>
        </authorList>
    </citation>
    <scope>NUCLEOTIDE SEQUENCE</scope>
    <source>
        <strain evidence="1">CCFEE 5737</strain>
    </source>
</reference>
<dbReference type="Proteomes" id="UP001186974">
    <property type="component" value="Unassembled WGS sequence"/>
</dbReference>
<keyword evidence="2" id="KW-1185">Reference proteome</keyword>
<dbReference type="EMBL" id="JAWDJW010000073">
    <property type="protein sequence ID" value="KAK3081756.1"/>
    <property type="molecule type" value="Genomic_DNA"/>
</dbReference>
<gene>
    <name evidence="1" type="ORF">LTS18_003072</name>
</gene>
<evidence type="ECO:0000313" key="2">
    <source>
        <dbReference type="Proteomes" id="UP001186974"/>
    </source>
</evidence>
<name>A0ACC3DY60_9PEZI</name>
<accession>A0ACC3DY60</accession>
<comment type="caution">
    <text evidence="1">The sequence shown here is derived from an EMBL/GenBank/DDBJ whole genome shotgun (WGS) entry which is preliminary data.</text>
</comment>